<feature type="transmembrane region" description="Helical" evidence="3">
    <location>
        <begin position="153"/>
        <end position="174"/>
    </location>
</feature>
<evidence type="ECO:0000256" key="2">
    <source>
        <dbReference type="ARBA" id="ARBA00023163"/>
    </source>
</evidence>
<keyword evidence="5" id="KW-0863">Zinc-finger</keyword>
<dbReference type="Pfam" id="PF13490">
    <property type="entry name" value="zf-HC2"/>
    <property type="match status" value="1"/>
</dbReference>
<evidence type="ECO:0000313" key="6">
    <source>
        <dbReference type="Proteomes" id="UP000198582"/>
    </source>
</evidence>
<feature type="transmembrane region" description="Helical" evidence="3">
    <location>
        <begin position="81"/>
        <end position="102"/>
    </location>
</feature>
<dbReference type="EMBL" id="FOEF01000001">
    <property type="protein sequence ID" value="SEO66098.1"/>
    <property type="molecule type" value="Genomic_DNA"/>
</dbReference>
<evidence type="ECO:0000259" key="4">
    <source>
        <dbReference type="Pfam" id="PF13490"/>
    </source>
</evidence>
<keyword evidence="3" id="KW-0472">Membrane</keyword>
<keyword evidence="3" id="KW-0812">Transmembrane</keyword>
<accession>A0A1H8RIW1</accession>
<name>A0A1H8RIW1_9PSEU</name>
<feature type="transmembrane region" description="Helical" evidence="3">
    <location>
        <begin position="114"/>
        <end position="132"/>
    </location>
</feature>
<dbReference type="InterPro" id="IPR027383">
    <property type="entry name" value="Znf_put"/>
</dbReference>
<evidence type="ECO:0000313" key="5">
    <source>
        <dbReference type="EMBL" id="SEO66098.1"/>
    </source>
</evidence>
<keyword evidence="1" id="KW-0805">Transcription regulation</keyword>
<dbReference type="GO" id="GO:0008270">
    <property type="term" value="F:zinc ion binding"/>
    <property type="evidence" value="ECO:0007669"/>
    <property type="project" value="UniProtKB-KW"/>
</dbReference>
<keyword evidence="5" id="KW-0862">Zinc</keyword>
<sequence length="263" mass="28018">MNHVADRLLTGYLNGHDLPADQAWAVEAHLELCAVCRGRLATLSTPDVSALLDGVWAGLEPKLGTRPQPATSRLRALLDRWTTPVMLPWLLMVLLVSLMSVWLDWADFWQHGSFVQLFAPVLPVLGVAASWSGGLDPAHELVTASPRAGLDLVLRRTTAVLVAVLPVLLIAGWLTGSSVGLWLLPSLAFTTGTLALGLLIGVQRAAGALVVVWLVVLAAPTLATGTSFALQAGATPVWAGIFALTVVVMVLRRSAFTRLIAHR</sequence>
<keyword evidence="2" id="KW-0804">Transcription</keyword>
<gene>
    <name evidence="5" type="ORF">SAMN04489732_101805</name>
</gene>
<dbReference type="OrthoDB" id="3424744at2"/>
<organism evidence="5 6">
    <name type="scientific">Amycolatopsis saalfeldensis</name>
    <dbReference type="NCBI Taxonomy" id="394193"/>
    <lineage>
        <taxon>Bacteria</taxon>
        <taxon>Bacillati</taxon>
        <taxon>Actinomycetota</taxon>
        <taxon>Actinomycetes</taxon>
        <taxon>Pseudonocardiales</taxon>
        <taxon>Pseudonocardiaceae</taxon>
        <taxon>Amycolatopsis</taxon>
    </lineage>
</organism>
<protein>
    <submittedName>
        <fullName evidence="5">Putative zinc-finger</fullName>
    </submittedName>
</protein>
<feature type="transmembrane region" description="Helical" evidence="3">
    <location>
        <begin position="236"/>
        <end position="255"/>
    </location>
</feature>
<proteinExistence type="predicted"/>
<dbReference type="STRING" id="394193.SAMN04489732_101805"/>
<dbReference type="InterPro" id="IPR041916">
    <property type="entry name" value="Anti_sigma_zinc_sf"/>
</dbReference>
<keyword evidence="3" id="KW-1133">Transmembrane helix</keyword>
<keyword evidence="6" id="KW-1185">Reference proteome</keyword>
<dbReference type="RefSeq" id="WP_091612446.1">
    <property type="nucleotide sequence ID" value="NZ_FOEF01000001.1"/>
</dbReference>
<reference evidence="5 6" key="1">
    <citation type="submission" date="2016-10" db="EMBL/GenBank/DDBJ databases">
        <authorList>
            <person name="de Groot N.N."/>
        </authorList>
    </citation>
    <scope>NUCLEOTIDE SEQUENCE [LARGE SCALE GENOMIC DNA]</scope>
    <source>
        <strain evidence="5 6">DSM 44993</strain>
    </source>
</reference>
<evidence type="ECO:0000256" key="3">
    <source>
        <dbReference type="SAM" id="Phobius"/>
    </source>
</evidence>
<dbReference type="Gene3D" id="1.10.10.1320">
    <property type="entry name" value="Anti-sigma factor, zinc-finger domain"/>
    <property type="match status" value="1"/>
</dbReference>
<feature type="transmembrane region" description="Helical" evidence="3">
    <location>
        <begin position="209"/>
        <end position="230"/>
    </location>
</feature>
<evidence type="ECO:0000256" key="1">
    <source>
        <dbReference type="ARBA" id="ARBA00023015"/>
    </source>
</evidence>
<dbReference type="AlphaFoldDB" id="A0A1H8RIW1"/>
<dbReference type="Proteomes" id="UP000198582">
    <property type="component" value="Unassembled WGS sequence"/>
</dbReference>
<keyword evidence="5" id="KW-0479">Metal-binding</keyword>
<feature type="transmembrane region" description="Helical" evidence="3">
    <location>
        <begin position="180"/>
        <end position="202"/>
    </location>
</feature>
<feature type="domain" description="Putative zinc-finger" evidence="4">
    <location>
        <begin position="5"/>
        <end position="37"/>
    </location>
</feature>